<dbReference type="Gene3D" id="1.10.600.10">
    <property type="entry name" value="Farnesyl Diphosphate Synthase"/>
    <property type="match status" value="1"/>
</dbReference>
<dbReference type="SMR" id="G2QD20"/>
<dbReference type="InParanoid" id="G2QD20"/>
<dbReference type="AlphaFoldDB" id="G2QD20"/>
<comment type="cofactor">
    <cofactor evidence="1 4">
        <name>Mg(2+)</name>
        <dbReference type="ChEBI" id="CHEBI:18420"/>
    </cofactor>
</comment>
<keyword evidence="4" id="KW-0479">Metal-binding</keyword>
<dbReference type="GeneID" id="11509439"/>
<dbReference type="PANTHER" id="PTHR35201:SF4">
    <property type="entry name" value="BETA-PINACENE SYNTHASE-RELATED"/>
    <property type="match status" value="1"/>
</dbReference>
<dbReference type="Proteomes" id="UP000007322">
    <property type="component" value="Chromosome 3"/>
</dbReference>
<reference evidence="5 6" key="1">
    <citation type="journal article" date="2011" name="Nat. Biotechnol.">
        <title>Comparative genomic analysis of the thermophilic biomass-degrading fungi Myceliophthora thermophila and Thielavia terrestris.</title>
        <authorList>
            <person name="Berka R.M."/>
            <person name="Grigoriev I.V."/>
            <person name="Otillar R."/>
            <person name="Salamov A."/>
            <person name="Grimwood J."/>
            <person name="Reid I."/>
            <person name="Ishmael N."/>
            <person name="John T."/>
            <person name="Darmond C."/>
            <person name="Moisan M.-C."/>
            <person name="Henrissat B."/>
            <person name="Coutinho P.M."/>
            <person name="Lombard V."/>
            <person name="Natvig D.O."/>
            <person name="Lindquist E."/>
            <person name="Schmutz J."/>
            <person name="Lucas S."/>
            <person name="Harris P."/>
            <person name="Powlowski J."/>
            <person name="Bellemare A."/>
            <person name="Taylor D."/>
            <person name="Butler G."/>
            <person name="de Vries R.P."/>
            <person name="Allijn I.E."/>
            <person name="van den Brink J."/>
            <person name="Ushinsky S."/>
            <person name="Storms R."/>
            <person name="Powell A.J."/>
            <person name="Paulsen I.T."/>
            <person name="Elbourne L.D.H."/>
            <person name="Baker S.E."/>
            <person name="Magnuson J."/>
            <person name="LaBoissiere S."/>
            <person name="Clutterbuck A.J."/>
            <person name="Martinez D."/>
            <person name="Wogulis M."/>
            <person name="de Leon A.L."/>
            <person name="Rey M.W."/>
            <person name="Tsang A."/>
        </authorList>
    </citation>
    <scope>NUCLEOTIDE SEQUENCE [LARGE SCALE GENOMIC DNA]</scope>
    <source>
        <strain evidence="6">ATCC 42464 / BCRC 31852 / DSM 1799</strain>
    </source>
</reference>
<evidence type="ECO:0000256" key="4">
    <source>
        <dbReference type="RuleBase" id="RU366034"/>
    </source>
</evidence>
<keyword evidence="6" id="KW-1185">Reference proteome</keyword>
<dbReference type="InterPro" id="IPR008949">
    <property type="entry name" value="Isoprenoid_synthase_dom_sf"/>
</dbReference>
<dbReference type="GO" id="GO:0010333">
    <property type="term" value="F:terpene synthase activity"/>
    <property type="evidence" value="ECO:0007669"/>
    <property type="project" value="InterPro"/>
</dbReference>
<dbReference type="GO" id="GO:0008299">
    <property type="term" value="P:isoprenoid biosynthetic process"/>
    <property type="evidence" value="ECO:0007669"/>
    <property type="project" value="UniProtKB-ARBA"/>
</dbReference>
<dbReference type="GO" id="GO:0046872">
    <property type="term" value="F:metal ion binding"/>
    <property type="evidence" value="ECO:0007669"/>
    <property type="project" value="UniProtKB-KW"/>
</dbReference>
<evidence type="ECO:0000256" key="2">
    <source>
        <dbReference type="ARBA" id="ARBA00006333"/>
    </source>
</evidence>
<dbReference type="VEuPathDB" id="FungiDB:MYCTH_2060085"/>
<feature type="non-terminal residue" evidence="5">
    <location>
        <position position="1"/>
    </location>
</feature>
<keyword evidence="4" id="KW-0456">Lyase</keyword>
<dbReference type="EC" id="4.2.3.-" evidence="4"/>
<dbReference type="SUPFAM" id="SSF48576">
    <property type="entry name" value="Terpenoid synthases"/>
    <property type="match status" value="1"/>
</dbReference>
<dbReference type="PANTHER" id="PTHR35201">
    <property type="entry name" value="TERPENE SYNTHASE"/>
    <property type="match status" value="1"/>
</dbReference>
<comment type="similarity">
    <text evidence="2 4">Belongs to the terpene synthase family.</text>
</comment>
<evidence type="ECO:0000256" key="1">
    <source>
        <dbReference type="ARBA" id="ARBA00001946"/>
    </source>
</evidence>
<dbReference type="OMA" id="WIHEHEA"/>
<name>G2QD20_THET4</name>
<dbReference type="KEGG" id="mtm:MYCTH_2060085"/>
<dbReference type="HOGENOM" id="CLU_1437761_0_0_1"/>
<dbReference type="InterPro" id="IPR034686">
    <property type="entry name" value="Terpene_cyclase-like_2"/>
</dbReference>
<evidence type="ECO:0000313" key="6">
    <source>
        <dbReference type="Proteomes" id="UP000007322"/>
    </source>
</evidence>
<keyword evidence="3 4" id="KW-0460">Magnesium</keyword>
<dbReference type="eggNOG" id="ENOG502SS6W">
    <property type="taxonomic scope" value="Eukaryota"/>
</dbReference>
<dbReference type="Pfam" id="PF19086">
    <property type="entry name" value="Terpene_syn_C_2"/>
    <property type="match status" value="1"/>
</dbReference>
<dbReference type="EMBL" id="CP003004">
    <property type="protein sequence ID" value="AEO58238.1"/>
    <property type="molecule type" value="Genomic_DNA"/>
</dbReference>
<dbReference type="OrthoDB" id="6486656at2759"/>
<evidence type="ECO:0000256" key="3">
    <source>
        <dbReference type="ARBA" id="ARBA00022842"/>
    </source>
</evidence>
<accession>G2QD20</accession>
<gene>
    <name evidence="5" type="ORF">MYCTH_2060085</name>
</gene>
<protein>
    <recommendedName>
        <fullName evidence="4">Terpene synthase</fullName>
        <ecNumber evidence="4">4.2.3.-</ecNumber>
    </recommendedName>
</protein>
<evidence type="ECO:0000313" key="5">
    <source>
        <dbReference type="EMBL" id="AEO58238.1"/>
    </source>
</evidence>
<sequence>DALCHPNIKPRPKGEWVGGEIARQFCLRLSETATKMFKRRFLETWIDYVESVAQQAKHRSQSRILDLDSYFLLRRHTSGAPSTIALWEMDMDIPDHIREHPILRMLETLAVDLIVIGNDLLSYNKEQAVGDDEHNIVTVIMAQFGMDVQGAIDRAGELSREKTDRFNALYSLLPCFTLSQASRARSFVL</sequence>
<proteinExistence type="inferred from homology"/>
<dbReference type="RefSeq" id="XP_003663483.1">
    <property type="nucleotide sequence ID" value="XM_003663435.1"/>
</dbReference>
<organism evidence="5 6">
    <name type="scientific">Thermothelomyces thermophilus (strain ATCC 42464 / BCRC 31852 / DSM 1799)</name>
    <name type="common">Sporotrichum thermophile</name>
    <dbReference type="NCBI Taxonomy" id="573729"/>
    <lineage>
        <taxon>Eukaryota</taxon>
        <taxon>Fungi</taxon>
        <taxon>Dikarya</taxon>
        <taxon>Ascomycota</taxon>
        <taxon>Pezizomycotina</taxon>
        <taxon>Sordariomycetes</taxon>
        <taxon>Sordariomycetidae</taxon>
        <taxon>Sordariales</taxon>
        <taxon>Chaetomiaceae</taxon>
        <taxon>Thermothelomyces</taxon>
    </lineage>
</organism>